<dbReference type="Proteomes" id="UP000003980">
    <property type="component" value="Unassembled WGS sequence"/>
</dbReference>
<dbReference type="AlphaFoldDB" id="H2C122"/>
<keyword evidence="3" id="KW-1185">Reference proteome</keyword>
<evidence type="ECO:0000313" key="3">
    <source>
        <dbReference type="Proteomes" id="UP000003980"/>
    </source>
</evidence>
<keyword evidence="1" id="KW-1133">Transmembrane helix</keyword>
<keyword evidence="1" id="KW-0472">Membrane</keyword>
<dbReference type="EMBL" id="JH597761">
    <property type="protein sequence ID" value="EHP69971.1"/>
    <property type="molecule type" value="Genomic_DNA"/>
</dbReference>
<evidence type="ECO:0000313" key="2">
    <source>
        <dbReference type="EMBL" id="EHP69971.1"/>
    </source>
</evidence>
<keyword evidence="1" id="KW-0812">Transmembrane</keyword>
<dbReference type="STRING" id="671065.MetMK1DRAFT_00004730"/>
<evidence type="ECO:0000256" key="1">
    <source>
        <dbReference type="SAM" id="Phobius"/>
    </source>
</evidence>
<accession>H2C122</accession>
<organism evidence="2 3">
    <name type="scientific">Metallosphaera yellowstonensis MK1</name>
    <dbReference type="NCBI Taxonomy" id="671065"/>
    <lineage>
        <taxon>Archaea</taxon>
        <taxon>Thermoproteota</taxon>
        <taxon>Thermoprotei</taxon>
        <taxon>Sulfolobales</taxon>
        <taxon>Sulfolobaceae</taxon>
        <taxon>Metallosphaera</taxon>
    </lineage>
</organism>
<dbReference type="HOGENOM" id="CLU_2911587_0_0_2"/>
<evidence type="ECO:0008006" key="4">
    <source>
        <dbReference type="Google" id="ProtNLM"/>
    </source>
</evidence>
<protein>
    <recommendedName>
        <fullName evidence="4">Transmembrane protein</fullName>
    </recommendedName>
</protein>
<proteinExistence type="predicted"/>
<reference evidence="2 3" key="1">
    <citation type="submission" date="2012-01" db="EMBL/GenBank/DDBJ databases">
        <title>Improved High-Quality Draft sequence of Metallosphaera yellowstonensis MK1.</title>
        <authorList>
            <consortium name="US DOE Joint Genome Institute"/>
            <person name="Lucas S."/>
            <person name="Han J."/>
            <person name="Cheng J.-F."/>
            <person name="Goodwin L."/>
            <person name="Pitluck S."/>
            <person name="Peters L."/>
            <person name="Teshima H."/>
            <person name="Detter J.C."/>
            <person name="Han C."/>
            <person name="Tapia R."/>
            <person name="Land M."/>
            <person name="Hauser L."/>
            <person name="Kyrpides N."/>
            <person name="Kozubal M."/>
            <person name="Macur R.E."/>
            <person name="Jay Z."/>
            <person name="Inskeep W."/>
            <person name="Woyke T."/>
        </authorList>
    </citation>
    <scope>NUCLEOTIDE SEQUENCE [LARGE SCALE GENOMIC DNA]</scope>
    <source>
        <strain evidence="2 3">MK1</strain>
    </source>
</reference>
<sequence length="61" mass="6560">MLLSVVGLWVGRGICVGIAVSTSWVTLLTITILGIAVVLLFLGNTKFTVLSIKFLDLRLVD</sequence>
<gene>
    <name evidence="2" type="ORF">MetMK1DRAFT_00004730</name>
</gene>
<feature type="transmembrane region" description="Helical" evidence="1">
    <location>
        <begin position="25"/>
        <end position="43"/>
    </location>
</feature>
<name>H2C122_9CREN</name>